<evidence type="ECO:0000313" key="2">
    <source>
        <dbReference type="EMBL" id="TCC33869.1"/>
    </source>
</evidence>
<dbReference type="EMBL" id="SJKD01000019">
    <property type="protein sequence ID" value="TCC33869.1"/>
    <property type="molecule type" value="Genomic_DNA"/>
</dbReference>
<feature type="region of interest" description="Disordered" evidence="1">
    <location>
        <begin position="159"/>
        <end position="216"/>
    </location>
</feature>
<feature type="compositionally biased region" description="Low complexity" evidence="1">
    <location>
        <begin position="193"/>
        <end position="204"/>
    </location>
</feature>
<proteinExistence type="predicted"/>
<gene>
    <name evidence="2" type="ORF">E0H75_42175</name>
</gene>
<sequence>MDVAAAALELYGLPPDEFTAARNQVAQQAKDAGDNGSSATLKALRKPTLAAWLANLLVRSDPDGIAELTDLGEQLRQAHVARDGRSLRELTLRRHGLVHKLVIAARTQARAQGHTVSPSTEQRLIETLDAAVIDPGAAQLLRTGQLTSALRHVGFGVVDETGDPAQLTPVKPRVVRSSPRKPPAKPPRKATTRRTAQSAPATAARSRRAELRTRAEQAEREYAAAETERAQAQAELDAHEHQLADLKATIDRLTEELEQARQLLRDASRRTRALQVELNRTTRNATIAQQRRDAGQQRLADLDR</sequence>
<keyword evidence="3" id="KW-1185">Reference proteome</keyword>
<evidence type="ECO:0000256" key="1">
    <source>
        <dbReference type="SAM" id="MobiDB-lite"/>
    </source>
</evidence>
<feature type="compositionally biased region" description="Basic and acidic residues" evidence="1">
    <location>
        <begin position="207"/>
        <end position="216"/>
    </location>
</feature>
<dbReference type="AlphaFoldDB" id="A0A4R0ILZ1"/>
<evidence type="ECO:0000313" key="3">
    <source>
        <dbReference type="Proteomes" id="UP000293342"/>
    </source>
</evidence>
<dbReference type="RefSeq" id="WP_131519356.1">
    <property type="nucleotide sequence ID" value="NZ_SJKD01000019.1"/>
</dbReference>
<name>A0A4R0ILZ1_9ACTN</name>
<dbReference type="OrthoDB" id="3541690at2"/>
<dbReference type="SUPFAM" id="SSF57997">
    <property type="entry name" value="Tropomyosin"/>
    <property type="match status" value="1"/>
</dbReference>
<feature type="compositionally biased region" description="Basic residues" evidence="1">
    <location>
        <begin position="178"/>
        <end position="192"/>
    </location>
</feature>
<protein>
    <submittedName>
        <fullName evidence="2">Uncharacterized protein</fullName>
    </submittedName>
</protein>
<organism evidence="2 3">
    <name type="scientific">Kribbella capetownensis</name>
    <dbReference type="NCBI Taxonomy" id="1572659"/>
    <lineage>
        <taxon>Bacteria</taxon>
        <taxon>Bacillati</taxon>
        <taxon>Actinomycetota</taxon>
        <taxon>Actinomycetes</taxon>
        <taxon>Propionibacteriales</taxon>
        <taxon>Kribbellaceae</taxon>
        <taxon>Kribbella</taxon>
    </lineage>
</organism>
<comment type="caution">
    <text evidence="2">The sequence shown here is derived from an EMBL/GenBank/DDBJ whole genome shotgun (WGS) entry which is preliminary data.</text>
</comment>
<reference evidence="2 3" key="1">
    <citation type="submission" date="2019-02" db="EMBL/GenBank/DDBJ databases">
        <title>Kribbella capetownensis sp. nov. and Kribbella speibonae sp. nov., isolated from soil.</title>
        <authorList>
            <person name="Curtis S.M."/>
            <person name="Norton I."/>
            <person name="Everest G.J."/>
            <person name="Meyers P.R."/>
        </authorList>
    </citation>
    <scope>NUCLEOTIDE SEQUENCE [LARGE SCALE GENOMIC DNA]</scope>
    <source>
        <strain evidence="2 3">YM53</strain>
    </source>
</reference>
<dbReference type="Proteomes" id="UP000293342">
    <property type="component" value="Unassembled WGS sequence"/>
</dbReference>
<accession>A0A4R0ILZ1</accession>